<protein>
    <submittedName>
        <fullName evidence="2">Hemerythrin superfamily protein</fullName>
    </submittedName>
</protein>
<organism evidence="2 3">
    <name type="scientific">Streptosporangium sandarakinum</name>
    <dbReference type="NCBI Taxonomy" id="1260955"/>
    <lineage>
        <taxon>Bacteria</taxon>
        <taxon>Bacillati</taxon>
        <taxon>Actinomycetota</taxon>
        <taxon>Actinomycetes</taxon>
        <taxon>Streptosporangiales</taxon>
        <taxon>Streptosporangiaceae</taxon>
        <taxon>Streptosporangium</taxon>
    </lineage>
</organism>
<name>A0A852URK3_9ACTN</name>
<gene>
    <name evidence="2" type="ORF">HDA43_000799</name>
</gene>
<comment type="caution">
    <text evidence="2">The sequence shown here is derived from an EMBL/GenBank/DDBJ whole genome shotgun (WGS) entry which is preliminary data.</text>
</comment>
<sequence>MARDVISMIIADHRDIRAIFGRLRREPAARPALLVELAAKLVAHDRGEEEIVYPEITRVDPREAEHARHSVDEHQRAEQRLLHLLDIAPAAADFEPQLDDLADMITRHFAAEEEGILPALAAALPRHRLEELGHAFARLTAEEIRIGLSAGNR</sequence>
<dbReference type="RefSeq" id="WP_179818346.1">
    <property type="nucleotide sequence ID" value="NZ_JACCCO010000001.1"/>
</dbReference>
<dbReference type="Proteomes" id="UP000576393">
    <property type="component" value="Unassembled WGS sequence"/>
</dbReference>
<feature type="domain" description="Hemerythrin-like" evidence="1">
    <location>
        <begin position="5"/>
        <end position="120"/>
    </location>
</feature>
<reference evidence="2 3" key="1">
    <citation type="submission" date="2020-07" db="EMBL/GenBank/DDBJ databases">
        <title>Sequencing the genomes of 1000 actinobacteria strains.</title>
        <authorList>
            <person name="Klenk H.-P."/>
        </authorList>
    </citation>
    <scope>NUCLEOTIDE SEQUENCE [LARGE SCALE GENOMIC DNA]</scope>
    <source>
        <strain evidence="2 3">DSM 45763</strain>
    </source>
</reference>
<evidence type="ECO:0000259" key="1">
    <source>
        <dbReference type="Pfam" id="PF01814"/>
    </source>
</evidence>
<dbReference type="PANTHER" id="PTHR35585:SF1">
    <property type="entry name" value="HHE DOMAIN PROTEIN (AFU_ORTHOLOGUE AFUA_4G00730)"/>
    <property type="match status" value="1"/>
</dbReference>
<evidence type="ECO:0000313" key="3">
    <source>
        <dbReference type="Proteomes" id="UP000576393"/>
    </source>
</evidence>
<dbReference type="EMBL" id="JACCCO010000001">
    <property type="protein sequence ID" value="NYF38640.1"/>
    <property type="molecule type" value="Genomic_DNA"/>
</dbReference>
<dbReference type="Gene3D" id="1.20.120.520">
    <property type="entry name" value="nmb1532 protein domain like"/>
    <property type="match status" value="1"/>
</dbReference>
<dbReference type="PANTHER" id="PTHR35585">
    <property type="entry name" value="HHE DOMAIN PROTEIN (AFU_ORTHOLOGUE AFUA_4G00730)"/>
    <property type="match status" value="1"/>
</dbReference>
<dbReference type="Pfam" id="PF01814">
    <property type="entry name" value="Hemerythrin"/>
    <property type="match status" value="1"/>
</dbReference>
<accession>A0A852URK3</accession>
<proteinExistence type="predicted"/>
<dbReference type="InterPro" id="IPR012312">
    <property type="entry name" value="Hemerythrin-like"/>
</dbReference>
<keyword evidence="3" id="KW-1185">Reference proteome</keyword>
<dbReference type="AlphaFoldDB" id="A0A852URK3"/>
<evidence type="ECO:0000313" key="2">
    <source>
        <dbReference type="EMBL" id="NYF38640.1"/>
    </source>
</evidence>